<dbReference type="Proteomes" id="UP001597045">
    <property type="component" value="Unassembled WGS sequence"/>
</dbReference>
<evidence type="ECO:0000313" key="1">
    <source>
        <dbReference type="EMBL" id="MFD1045761.1"/>
    </source>
</evidence>
<sequence length="185" mass="20664">MGRGWPEEHEKHFLATVGSGNWYFSDDDEFRFDPVTGVLRSFRLHVPERNATSYVLPDLPVESGSIRLVELRAFGLESSVLRWFSTDGQQVAGLYTVDEPDRRVRVAPDFDLLFAGGELVGWVLVRTGFSALLGDYFSLVTEATIDRLEQEDPSAVAAVEALAARAGRHPDLQDRLRGMVDFFTG</sequence>
<reference evidence="2" key="1">
    <citation type="journal article" date="2019" name="Int. J. Syst. Evol. Microbiol.">
        <title>The Global Catalogue of Microorganisms (GCM) 10K type strain sequencing project: providing services to taxonomists for standard genome sequencing and annotation.</title>
        <authorList>
            <consortium name="The Broad Institute Genomics Platform"/>
            <consortium name="The Broad Institute Genome Sequencing Center for Infectious Disease"/>
            <person name="Wu L."/>
            <person name="Ma J."/>
        </authorList>
    </citation>
    <scope>NUCLEOTIDE SEQUENCE [LARGE SCALE GENOMIC DNA]</scope>
    <source>
        <strain evidence="2">JCM 31486</strain>
    </source>
</reference>
<keyword evidence="2" id="KW-1185">Reference proteome</keyword>
<evidence type="ECO:0000313" key="2">
    <source>
        <dbReference type="Proteomes" id="UP001597045"/>
    </source>
</evidence>
<organism evidence="1 2">
    <name type="scientific">Kibdelosporangium lantanae</name>
    <dbReference type="NCBI Taxonomy" id="1497396"/>
    <lineage>
        <taxon>Bacteria</taxon>
        <taxon>Bacillati</taxon>
        <taxon>Actinomycetota</taxon>
        <taxon>Actinomycetes</taxon>
        <taxon>Pseudonocardiales</taxon>
        <taxon>Pseudonocardiaceae</taxon>
        <taxon>Kibdelosporangium</taxon>
    </lineage>
</organism>
<name>A0ABW3M6S6_9PSEU</name>
<protein>
    <submittedName>
        <fullName evidence="1">Uncharacterized protein</fullName>
    </submittedName>
</protein>
<comment type="caution">
    <text evidence="1">The sequence shown here is derived from an EMBL/GenBank/DDBJ whole genome shotgun (WGS) entry which is preliminary data.</text>
</comment>
<accession>A0ABW3M6S6</accession>
<proteinExistence type="predicted"/>
<dbReference type="EMBL" id="JBHTIS010000403">
    <property type="protein sequence ID" value="MFD1045761.1"/>
    <property type="molecule type" value="Genomic_DNA"/>
</dbReference>
<gene>
    <name evidence="1" type="ORF">ACFQ1S_09400</name>
</gene>